<protein>
    <submittedName>
        <fullName evidence="1">Thiol-disulfide oxidoreductase</fullName>
    </submittedName>
</protein>
<dbReference type="RefSeq" id="WP_062955208.1">
    <property type="nucleotide sequence ID" value="NZ_JPWB01000003.1"/>
</dbReference>
<dbReference type="InterPro" id="IPR044691">
    <property type="entry name" value="DCC1_Trx"/>
</dbReference>
<dbReference type="AlphaFoldDB" id="A0A367VEM0"/>
<gene>
    <name evidence="1" type="ORF">TH6_07595</name>
</gene>
<sequence length="127" mass="14692">MITVFYDAKCGLCSREINYYRNIAPSGVFEWRDVREHAGDLEKHGISLVEGLKQMRALDSDGQWHAGADAFILIWRQLDRWRVLAAVVALPVIRQIANLVYRLWAAWRFKRLTHCQVAAVADQPRQN</sequence>
<evidence type="ECO:0000313" key="1">
    <source>
        <dbReference type="EMBL" id="RCK22911.1"/>
    </source>
</evidence>
<proteinExistence type="predicted"/>
<reference evidence="1 2" key="1">
    <citation type="submission" date="2014-07" db="EMBL/GenBank/DDBJ databases">
        <title>Draft genome sequence of Thalassospira profundimaris R8-17.</title>
        <authorList>
            <person name="Lai Q."/>
            <person name="Shao Z."/>
        </authorList>
    </citation>
    <scope>NUCLEOTIDE SEQUENCE [LARGE SCALE GENOMIC DNA]</scope>
    <source>
        <strain evidence="1 2">R8-17</strain>
    </source>
</reference>
<dbReference type="Proteomes" id="UP000253061">
    <property type="component" value="Unassembled WGS sequence"/>
</dbReference>
<dbReference type="Pfam" id="PF04134">
    <property type="entry name" value="DCC1-like"/>
    <property type="match status" value="1"/>
</dbReference>
<evidence type="ECO:0000313" key="2">
    <source>
        <dbReference type="Proteomes" id="UP000253061"/>
    </source>
</evidence>
<dbReference type="GO" id="GO:0015035">
    <property type="term" value="F:protein-disulfide reductase activity"/>
    <property type="evidence" value="ECO:0007669"/>
    <property type="project" value="InterPro"/>
</dbReference>
<dbReference type="PANTHER" id="PTHR34290">
    <property type="entry name" value="SI:CH73-390P7.2"/>
    <property type="match status" value="1"/>
</dbReference>
<dbReference type="EMBL" id="JPWB01000003">
    <property type="protein sequence ID" value="RCK22911.1"/>
    <property type="molecule type" value="Genomic_DNA"/>
</dbReference>
<dbReference type="InterPro" id="IPR007263">
    <property type="entry name" value="DCC1-like"/>
</dbReference>
<organism evidence="1 2">
    <name type="scientific">Thalassospira profundimaris</name>
    <dbReference type="NCBI Taxonomy" id="502049"/>
    <lineage>
        <taxon>Bacteria</taxon>
        <taxon>Pseudomonadati</taxon>
        <taxon>Pseudomonadota</taxon>
        <taxon>Alphaproteobacteria</taxon>
        <taxon>Rhodospirillales</taxon>
        <taxon>Thalassospiraceae</taxon>
        <taxon>Thalassospira</taxon>
    </lineage>
</organism>
<dbReference type="PANTHER" id="PTHR34290:SF2">
    <property type="entry name" value="OS04G0668800 PROTEIN"/>
    <property type="match status" value="1"/>
</dbReference>
<accession>A0A367VEM0</accession>
<name>A0A367VEM0_9PROT</name>
<comment type="caution">
    <text evidence="1">The sequence shown here is derived from an EMBL/GenBank/DDBJ whole genome shotgun (WGS) entry which is preliminary data.</text>
</comment>